<evidence type="ECO:0000313" key="4">
    <source>
        <dbReference type="Proteomes" id="UP000247922"/>
    </source>
</evidence>
<evidence type="ECO:0000256" key="1">
    <source>
        <dbReference type="ARBA" id="ARBA00022801"/>
    </source>
</evidence>
<keyword evidence="3" id="KW-0269">Exonuclease</keyword>
<dbReference type="InterPro" id="IPR014576">
    <property type="entry name" value="Pesterase_YhaO"/>
</dbReference>
<dbReference type="InterPro" id="IPR029052">
    <property type="entry name" value="Metallo-depent_PP-like"/>
</dbReference>
<dbReference type="PANTHER" id="PTHR30337:SF7">
    <property type="entry name" value="PHOSPHOESTERASE"/>
    <property type="match status" value="1"/>
</dbReference>
<reference evidence="3 4" key="1">
    <citation type="submission" date="2018-05" db="EMBL/GenBank/DDBJ databases">
        <title>Genomic Encyclopedia of Type Strains, Phase IV (KMG-IV): sequencing the most valuable type-strain genomes for metagenomic binning, comparative biology and taxonomic classification.</title>
        <authorList>
            <person name="Goeker M."/>
        </authorList>
    </citation>
    <scope>NUCLEOTIDE SEQUENCE [LARGE SCALE GENOMIC DNA]</scope>
    <source>
        <strain evidence="3 4">DSM 22440</strain>
    </source>
</reference>
<dbReference type="EMBL" id="QJJR01000005">
    <property type="protein sequence ID" value="PXW91463.1"/>
    <property type="molecule type" value="Genomic_DNA"/>
</dbReference>
<evidence type="ECO:0000259" key="2">
    <source>
        <dbReference type="Pfam" id="PF00149"/>
    </source>
</evidence>
<dbReference type="PIRSF" id="PIRSF033091">
    <property type="entry name" value="Pesterase_YhaO"/>
    <property type="match status" value="1"/>
</dbReference>
<dbReference type="SUPFAM" id="SSF56300">
    <property type="entry name" value="Metallo-dependent phosphatases"/>
    <property type="match status" value="1"/>
</dbReference>
<dbReference type="InterPro" id="IPR050535">
    <property type="entry name" value="DNA_Repair-Maintenance_Comp"/>
</dbReference>
<dbReference type="InterPro" id="IPR004843">
    <property type="entry name" value="Calcineurin-like_PHP"/>
</dbReference>
<dbReference type="PANTHER" id="PTHR30337">
    <property type="entry name" value="COMPONENT OF ATP-DEPENDENT DSDNA EXONUCLEASE"/>
    <property type="match status" value="1"/>
</dbReference>
<dbReference type="CDD" id="cd00840">
    <property type="entry name" value="MPP_Mre11_N"/>
    <property type="match status" value="1"/>
</dbReference>
<dbReference type="InterPro" id="IPR041796">
    <property type="entry name" value="Mre11_N"/>
</dbReference>
<sequence>MRPTVRFIHTADLHLDRPFKGIQRVSPSIYEAIKNSTFIALERLINLAIDEQVDFVLFVGDIFDQVYPSLYAEVRFKQLLHKLSEKEITSYISFGNHDYNQTIKQHFSDIEHCHVFSRQKVTSFYYQRNQEPLVRIHGFSYEERAVKENMATEFKYADHVPYHIGMLHGSAGGYEEHAPYAPFQLQQLKDAGFDYWALGHIHKRLTLSENPFVVYPGNIQGGSKKETGEKGCYIVELTDTTTTLTFHPLQVLKFVNVDIAVDEMTSFSQLYSILLENIPESQEKTLYTITLKNVTANLFQGDAYTDIEDIINVFNEGQINREDWSYIIDIKLNVHAEKNKTVNDPFLKTLGENINTDLLNESKGSLWRHQRARHFLDELTTEEEIEIEEEALAVVKAILVGEEINENN</sequence>
<name>A0A2V3WAN6_9BACI</name>
<dbReference type="OrthoDB" id="9773856at2"/>
<keyword evidence="3" id="KW-0540">Nuclease</keyword>
<dbReference type="RefSeq" id="WP_110251239.1">
    <property type="nucleotide sequence ID" value="NZ_QJJR01000005.1"/>
</dbReference>
<evidence type="ECO:0000313" key="3">
    <source>
        <dbReference type="EMBL" id="PXW91463.1"/>
    </source>
</evidence>
<organism evidence="3 4">
    <name type="scientific">Streptohalobacillus salinus</name>
    <dbReference type="NCBI Taxonomy" id="621096"/>
    <lineage>
        <taxon>Bacteria</taxon>
        <taxon>Bacillati</taxon>
        <taxon>Bacillota</taxon>
        <taxon>Bacilli</taxon>
        <taxon>Bacillales</taxon>
        <taxon>Bacillaceae</taxon>
        <taxon>Streptohalobacillus</taxon>
    </lineage>
</organism>
<keyword evidence="4" id="KW-1185">Reference proteome</keyword>
<feature type="domain" description="Calcineurin-like phosphoesterase" evidence="2">
    <location>
        <begin position="6"/>
        <end position="203"/>
    </location>
</feature>
<gene>
    <name evidence="3" type="ORF">DES38_10584</name>
</gene>
<keyword evidence="1" id="KW-0378">Hydrolase</keyword>
<dbReference type="Pfam" id="PF00149">
    <property type="entry name" value="Metallophos"/>
    <property type="match status" value="1"/>
</dbReference>
<comment type="caution">
    <text evidence="3">The sequence shown here is derived from an EMBL/GenBank/DDBJ whole genome shotgun (WGS) entry which is preliminary data.</text>
</comment>
<dbReference type="GO" id="GO:0004527">
    <property type="term" value="F:exonuclease activity"/>
    <property type="evidence" value="ECO:0007669"/>
    <property type="project" value="UniProtKB-KW"/>
</dbReference>
<dbReference type="AlphaFoldDB" id="A0A2V3WAN6"/>
<dbReference type="Proteomes" id="UP000247922">
    <property type="component" value="Unassembled WGS sequence"/>
</dbReference>
<proteinExistence type="predicted"/>
<accession>A0A2V3WAN6</accession>
<protein>
    <submittedName>
        <fullName evidence="3">DNA repair exonuclease SbcCD nuclease subunit</fullName>
    </submittedName>
</protein>
<dbReference type="Gene3D" id="3.60.21.10">
    <property type="match status" value="1"/>
</dbReference>